<dbReference type="AlphaFoldDB" id="A0A0C9RHQ1"/>
<feature type="compositionally biased region" description="Basic and acidic residues" evidence="1">
    <location>
        <begin position="55"/>
        <end position="65"/>
    </location>
</feature>
<evidence type="ECO:0000313" key="4">
    <source>
        <dbReference type="RefSeq" id="XP_011301671.1"/>
    </source>
</evidence>
<dbReference type="KEGG" id="fas:105265716"/>
<dbReference type="Proteomes" id="UP000694866">
    <property type="component" value="Unplaced"/>
</dbReference>
<feature type="region of interest" description="Disordered" evidence="1">
    <location>
        <begin position="53"/>
        <end position="94"/>
    </location>
</feature>
<accession>A0A0C9RHQ1</accession>
<name>A0A0C9RHQ1_9HYME</name>
<gene>
    <name evidence="2" type="primary">LECRK82_0</name>
    <name evidence="4" type="synonym">RYa</name>
    <name evidence="2" type="ORF">g.11675</name>
</gene>
<feature type="compositionally biased region" description="Acidic residues" evidence="1">
    <location>
        <begin position="162"/>
        <end position="174"/>
    </location>
</feature>
<evidence type="ECO:0000256" key="1">
    <source>
        <dbReference type="SAM" id="MobiDB-lite"/>
    </source>
</evidence>
<dbReference type="RefSeq" id="XP_011301671.1">
    <property type="nucleotide sequence ID" value="XM_011303369.1"/>
</dbReference>
<dbReference type="OrthoDB" id="6350276at2759"/>
<feature type="region of interest" description="Disordered" evidence="1">
    <location>
        <begin position="160"/>
        <end position="187"/>
    </location>
</feature>
<evidence type="ECO:0000313" key="2">
    <source>
        <dbReference type="EMBL" id="JAG76248.1"/>
    </source>
</evidence>
<dbReference type="CTD" id="5740597"/>
<proteinExistence type="predicted"/>
<keyword evidence="3" id="KW-1185">Reference proteome</keyword>
<sequence length="187" mass="21195">MIESSVKKSVRVFLPSGRMSSTFAVDPIACLWIVLLLTNVILADNNFYTQGRYGKRQESRPESNKRPLFFPSRYGRSIPNSDETSGGGSKIVEISPRPDRFYLGSRYGKRGPVGDEESTGGSRFTSLSRLEAILRYLDRARRSNQHRNKQNYEIEQIYYDNGYDDGNDDNLVEDNDSKTPCQSGSQC</sequence>
<organism evidence="2">
    <name type="scientific">Fopius arisanus</name>
    <dbReference type="NCBI Taxonomy" id="64838"/>
    <lineage>
        <taxon>Eukaryota</taxon>
        <taxon>Metazoa</taxon>
        <taxon>Ecdysozoa</taxon>
        <taxon>Arthropoda</taxon>
        <taxon>Hexapoda</taxon>
        <taxon>Insecta</taxon>
        <taxon>Pterygota</taxon>
        <taxon>Neoptera</taxon>
        <taxon>Endopterygota</taxon>
        <taxon>Hymenoptera</taxon>
        <taxon>Apocrita</taxon>
        <taxon>Ichneumonoidea</taxon>
        <taxon>Braconidae</taxon>
        <taxon>Opiinae</taxon>
        <taxon>Fopius</taxon>
    </lineage>
</organism>
<reference evidence="2" key="1">
    <citation type="submission" date="2015-01" db="EMBL/GenBank/DDBJ databases">
        <title>Transcriptome Assembly of Fopius arisanus.</title>
        <authorList>
            <person name="Geib S."/>
        </authorList>
    </citation>
    <scope>NUCLEOTIDE SEQUENCE</scope>
</reference>
<dbReference type="GeneID" id="105265716"/>
<evidence type="ECO:0000313" key="3">
    <source>
        <dbReference type="Proteomes" id="UP000694866"/>
    </source>
</evidence>
<feature type="compositionally biased region" description="Polar residues" evidence="1">
    <location>
        <begin position="178"/>
        <end position="187"/>
    </location>
</feature>
<reference evidence="4" key="2">
    <citation type="submission" date="2025-04" db="UniProtKB">
        <authorList>
            <consortium name="RefSeq"/>
        </authorList>
    </citation>
    <scope>IDENTIFICATION</scope>
    <source>
        <strain evidence="4">USDA-PBARC FA_bdor</strain>
        <tissue evidence="4">Whole organism</tissue>
    </source>
</reference>
<dbReference type="EMBL" id="GBYB01006481">
    <property type="protein sequence ID" value="JAG76248.1"/>
    <property type="molecule type" value="Transcribed_RNA"/>
</dbReference>
<accession>A0A9R1T2T5</accession>
<protein>
    <submittedName>
        <fullName evidence="2">LECRK82_0 protein</fullName>
    </submittedName>
    <submittedName>
        <fullName evidence="4">Uncharacterized protein RYa isoform X1</fullName>
    </submittedName>
</protein>